<gene>
    <name evidence="11" type="ORF">TELCIR_03999</name>
</gene>
<proteinExistence type="inferred from homology"/>
<organism evidence="11 12">
    <name type="scientific">Teladorsagia circumcincta</name>
    <name type="common">Brown stomach worm</name>
    <name type="synonym">Ostertagia circumcincta</name>
    <dbReference type="NCBI Taxonomy" id="45464"/>
    <lineage>
        <taxon>Eukaryota</taxon>
        <taxon>Metazoa</taxon>
        <taxon>Ecdysozoa</taxon>
        <taxon>Nematoda</taxon>
        <taxon>Chromadorea</taxon>
        <taxon>Rhabditida</taxon>
        <taxon>Rhabditina</taxon>
        <taxon>Rhabditomorpha</taxon>
        <taxon>Strongyloidea</taxon>
        <taxon>Trichostrongylidae</taxon>
        <taxon>Teladorsagia</taxon>
    </lineage>
</organism>
<evidence type="ECO:0000256" key="7">
    <source>
        <dbReference type="ARBA" id="ARBA00022989"/>
    </source>
</evidence>
<comment type="subcellular location">
    <subcellularLocation>
        <location evidence="1">Golgi apparatus membrane</location>
        <topology evidence="1">Single-pass type II membrane protein</topology>
    </subcellularLocation>
</comment>
<evidence type="ECO:0000256" key="5">
    <source>
        <dbReference type="ARBA" id="ARBA00022692"/>
    </source>
</evidence>
<keyword evidence="6" id="KW-0735">Signal-anchor</keyword>
<keyword evidence="5" id="KW-0812">Transmembrane</keyword>
<evidence type="ECO:0000256" key="9">
    <source>
        <dbReference type="ARBA" id="ARBA00023136"/>
    </source>
</evidence>
<dbReference type="GO" id="GO:0000139">
    <property type="term" value="C:Golgi membrane"/>
    <property type="evidence" value="ECO:0007669"/>
    <property type="project" value="UniProtKB-SubCell"/>
</dbReference>
<evidence type="ECO:0000256" key="3">
    <source>
        <dbReference type="ARBA" id="ARBA00022676"/>
    </source>
</evidence>
<evidence type="ECO:0000256" key="8">
    <source>
        <dbReference type="ARBA" id="ARBA00023034"/>
    </source>
</evidence>
<sequence>MALPSSITGVCRVVCAIAEGVELYKNWGATRSGEQGERHSRARSPAREDQSHVKSTNYLVRRMFQNVSFRDERLKVTNYLIVPPHGFCNTSIFVVIVPSKNEYSVLFAVGIPKSQEVQRKLYLESQLYGDLLQADFEDVYHNLTLKRPSQATTRGPEEEMERSNQEGLK</sequence>
<feature type="region of interest" description="Disordered" evidence="10">
    <location>
        <begin position="147"/>
        <end position="169"/>
    </location>
</feature>
<dbReference type="InterPro" id="IPR002659">
    <property type="entry name" value="Glyco_trans_31"/>
</dbReference>
<evidence type="ECO:0000256" key="2">
    <source>
        <dbReference type="ARBA" id="ARBA00008661"/>
    </source>
</evidence>
<dbReference type="AlphaFoldDB" id="A0A2G9UW96"/>
<evidence type="ECO:0000256" key="4">
    <source>
        <dbReference type="ARBA" id="ARBA00022679"/>
    </source>
</evidence>
<keyword evidence="4" id="KW-0808">Transferase</keyword>
<dbReference type="Proteomes" id="UP000230423">
    <property type="component" value="Unassembled WGS sequence"/>
</dbReference>
<evidence type="ECO:0000256" key="1">
    <source>
        <dbReference type="ARBA" id="ARBA00004323"/>
    </source>
</evidence>
<feature type="compositionally biased region" description="Basic and acidic residues" evidence="10">
    <location>
        <begin position="155"/>
        <end position="169"/>
    </location>
</feature>
<evidence type="ECO:0000256" key="10">
    <source>
        <dbReference type="SAM" id="MobiDB-lite"/>
    </source>
</evidence>
<keyword evidence="8" id="KW-0333">Golgi apparatus</keyword>
<keyword evidence="12" id="KW-1185">Reference proteome</keyword>
<evidence type="ECO:0000256" key="6">
    <source>
        <dbReference type="ARBA" id="ARBA00022968"/>
    </source>
</evidence>
<name>A0A2G9UW96_TELCI</name>
<comment type="similarity">
    <text evidence="2">Belongs to the glycosyltransferase 31 family.</text>
</comment>
<evidence type="ECO:0000313" key="11">
    <source>
        <dbReference type="EMBL" id="PIO74002.1"/>
    </source>
</evidence>
<dbReference type="OrthoDB" id="6355886at2759"/>
<keyword evidence="3" id="KW-0328">Glycosyltransferase</keyword>
<protein>
    <submittedName>
        <fullName evidence="11">Uncharacterized protein</fullName>
    </submittedName>
</protein>
<dbReference type="Pfam" id="PF01762">
    <property type="entry name" value="Galactosyl_T"/>
    <property type="match status" value="1"/>
</dbReference>
<dbReference type="EMBL" id="KZ345350">
    <property type="protein sequence ID" value="PIO74002.1"/>
    <property type="molecule type" value="Genomic_DNA"/>
</dbReference>
<dbReference type="GO" id="GO:0016758">
    <property type="term" value="F:hexosyltransferase activity"/>
    <property type="evidence" value="ECO:0007669"/>
    <property type="project" value="InterPro"/>
</dbReference>
<keyword evidence="7" id="KW-1133">Transmembrane helix</keyword>
<keyword evidence="9" id="KW-0472">Membrane</keyword>
<accession>A0A2G9UW96</accession>
<evidence type="ECO:0000313" key="12">
    <source>
        <dbReference type="Proteomes" id="UP000230423"/>
    </source>
</evidence>
<reference evidence="11 12" key="1">
    <citation type="submission" date="2015-09" db="EMBL/GenBank/DDBJ databases">
        <title>Draft genome of the parasitic nematode Teladorsagia circumcincta isolate WARC Sus (inbred).</title>
        <authorList>
            <person name="Mitreva M."/>
        </authorList>
    </citation>
    <scope>NUCLEOTIDE SEQUENCE [LARGE SCALE GENOMIC DNA]</scope>
    <source>
        <strain evidence="11 12">S</strain>
    </source>
</reference>